<reference evidence="3" key="1">
    <citation type="journal article" date="2017" name="Genome Biol.">
        <title>Comparative genomics reveals high biological diversity and specific adaptations in the industrially and medically important fungal genus Aspergillus.</title>
        <authorList>
            <person name="de Vries R.P."/>
            <person name="Riley R."/>
            <person name="Wiebenga A."/>
            <person name="Aguilar-Osorio G."/>
            <person name="Amillis S."/>
            <person name="Uchima C.A."/>
            <person name="Anderluh G."/>
            <person name="Asadollahi M."/>
            <person name="Askin M."/>
            <person name="Barry K."/>
            <person name="Battaglia E."/>
            <person name="Bayram O."/>
            <person name="Benocci T."/>
            <person name="Braus-Stromeyer S.A."/>
            <person name="Caldana C."/>
            <person name="Canovas D."/>
            <person name="Cerqueira G.C."/>
            <person name="Chen F."/>
            <person name="Chen W."/>
            <person name="Choi C."/>
            <person name="Clum A."/>
            <person name="Dos Santos R.A."/>
            <person name="Damasio A.R."/>
            <person name="Diallinas G."/>
            <person name="Emri T."/>
            <person name="Fekete E."/>
            <person name="Flipphi M."/>
            <person name="Freyberg S."/>
            <person name="Gallo A."/>
            <person name="Gournas C."/>
            <person name="Habgood R."/>
            <person name="Hainaut M."/>
            <person name="Harispe M.L."/>
            <person name="Henrissat B."/>
            <person name="Hilden K.S."/>
            <person name="Hope R."/>
            <person name="Hossain A."/>
            <person name="Karabika E."/>
            <person name="Karaffa L."/>
            <person name="Karanyi Z."/>
            <person name="Krasevec N."/>
            <person name="Kuo A."/>
            <person name="Kusch H."/>
            <person name="LaButti K."/>
            <person name="Lagendijk E.L."/>
            <person name="Lapidus A."/>
            <person name="Levasseur A."/>
            <person name="Lindquist E."/>
            <person name="Lipzen A."/>
            <person name="Logrieco A.F."/>
            <person name="MacCabe A."/>
            <person name="Maekelae M.R."/>
            <person name="Malavazi I."/>
            <person name="Melin P."/>
            <person name="Meyer V."/>
            <person name="Mielnichuk N."/>
            <person name="Miskei M."/>
            <person name="Molnar A.P."/>
            <person name="Mule G."/>
            <person name="Ngan C.Y."/>
            <person name="Orejas M."/>
            <person name="Orosz E."/>
            <person name="Ouedraogo J.P."/>
            <person name="Overkamp K.M."/>
            <person name="Park H.-S."/>
            <person name="Perrone G."/>
            <person name="Piumi F."/>
            <person name="Punt P.J."/>
            <person name="Ram A.F."/>
            <person name="Ramon A."/>
            <person name="Rauscher S."/>
            <person name="Record E."/>
            <person name="Riano-Pachon D.M."/>
            <person name="Robert V."/>
            <person name="Roehrig J."/>
            <person name="Ruller R."/>
            <person name="Salamov A."/>
            <person name="Salih N.S."/>
            <person name="Samson R.A."/>
            <person name="Sandor E."/>
            <person name="Sanguinetti M."/>
            <person name="Schuetze T."/>
            <person name="Sepcic K."/>
            <person name="Shelest E."/>
            <person name="Sherlock G."/>
            <person name="Sophianopoulou V."/>
            <person name="Squina F.M."/>
            <person name="Sun H."/>
            <person name="Susca A."/>
            <person name="Todd R.B."/>
            <person name="Tsang A."/>
            <person name="Unkles S.E."/>
            <person name="van de Wiele N."/>
            <person name="van Rossen-Uffink D."/>
            <person name="Oliveira J.V."/>
            <person name="Vesth T.C."/>
            <person name="Visser J."/>
            <person name="Yu J.-H."/>
            <person name="Zhou M."/>
            <person name="Andersen M.R."/>
            <person name="Archer D.B."/>
            <person name="Baker S.E."/>
            <person name="Benoit I."/>
            <person name="Brakhage A.A."/>
            <person name="Braus G.H."/>
            <person name="Fischer R."/>
            <person name="Frisvad J.C."/>
            <person name="Goldman G.H."/>
            <person name="Houbraken J."/>
            <person name="Oakley B."/>
            <person name="Pocsi I."/>
            <person name="Scazzocchio C."/>
            <person name="Seiboth B."/>
            <person name="vanKuyk P.A."/>
            <person name="Wortman J."/>
            <person name="Dyer P.S."/>
            <person name="Grigoriev I.V."/>
        </authorList>
    </citation>
    <scope>NUCLEOTIDE SEQUENCE [LARGE SCALE GENOMIC DNA]</scope>
    <source>
        <strain evidence="3">ITEM 5010</strain>
    </source>
</reference>
<keyword evidence="3" id="KW-1185">Reference proteome</keyword>
<dbReference type="EMBL" id="KV907494">
    <property type="protein sequence ID" value="OOF99618.1"/>
    <property type="molecule type" value="Genomic_DNA"/>
</dbReference>
<sequence length="223" mass="24588">MTEVIIATDASNTLYCWVSFNGSPSETTIPISAIIENPFSYIFAFRNAYHLFVSFASQTIYNFITKHARVIRLYILRELQIIYPHRCVSPVTATATVTTPTSINSTSTSTSTSTSSEASTPICNSDAILPNLEAIMEKWRFACRAIPHGHDINFVCFELSAPDDYVPAGICRVLQILSTVLSLKEREKGRFRCGIEGCSQSAAERFDPCLVGNVAVVGWSLVD</sequence>
<accession>A0A1R3RYQ6</accession>
<dbReference type="AlphaFoldDB" id="A0A1R3RYQ6"/>
<feature type="region of interest" description="Disordered" evidence="1">
    <location>
        <begin position="99"/>
        <end position="119"/>
    </location>
</feature>
<evidence type="ECO:0000313" key="2">
    <source>
        <dbReference type="EMBL" id="OOF99618.1"/>
    </source>
</evidence>
<evidence type="ECO:0000313" key="3">
    <source>
        <dbReference type="Proteomes" id="UP000188318"/>
    </source>
</evidence>
<evidence type="ECO:0000256" key="1">
    <source>
        <dbReference type="SAM" id="MobiDB-lite"/>
    </source>
</evidence>
<organism evidence="2 3">
    <name type="scientific">Aspergillus carbonarius (strain ITEM 5010)</name>
    <dbReference type="NCBI Taxonomy" id="602072"/>
    <lineage>
        <taxon>Eukaryota</taxon>
        <taxon>Fungi</taxon>
        <taxon>Dikarya</taxon>
        <taxon>Ascomycota</taxon>
        <taxon>Pezizomycotina</taxon>
        <taxon>Eurotiomycetes</taxon>
        <taxon>Eurotiomycetidae</taxon>
        <taxon>Eurotiales</taxon>
        <taxon>Aspergillaceae</taxon>
        <taxon>Aspergillus</taxon>
        <taxon>Aspergillus subgen. Circumdati</taxon>
    </lineage>
</organism>
<name>A0A1R3RYQ6_ASPC5</name>
<proteinExistence type="predicted"/>
<dbReference type="VEuPathDB" id="FungiDB:ASPCADRAFT_126517"/>
<dbReference type="Proteomes" id="UP000188318">
    <property type="component" value="Unassembled WGS sequence"/>
</dbReference>
<dbReference type="OrthoDB" id="4249675at2759"/>
<protein>
    <submittedName>
        <fullName evidence="2">Uncharacterized protein</fullName>
    </submittedName>
</protein>
<gene>
    <name evidence="2" type="ORF">ASPCADRAFT_126517</name>
</gene>